<evidence type="ECO:0008006" key="4">
    <source>
        <dbReference type="Google" id="ProtNLM"/>
    </source>
</evidence>
<sequence length="760" mass="83423">MRWLTVLCSLLWGLAVSVAQAAPLWAPSADVSGALQSSVDARWQRYFAGGTLKNGTTSRELIALALDGLASHYDDARIAQSLTALASMQDRDPASRSYGNMLWYAGDTQITDRNGIEFVMRHATLLWLLYADRLTPAQRAPLQAMLELARTGITRHSVNISYTNIYLMKAWNLVALGRCLQDTALIAQGKTMLRDWLRYTARVGITEYLSPTYYGVDLDNLALLRNLAPDQDTRALAQAGLDAVWSDIALHWYAPAARLGGTHSRDYNRLFNVGDINALVARAGWFDSAGNTAPKTPYNAYAFAMPSANAVKWLSAPLPRFIESRWGEGPQQRLSHYLGKNLSIASAQANYYNMDTAPLAISLGSGQDVPVISYLMEGRRDYYGTQRIVEPGSGHLKSLHLRPFLASVQREREVLFAASGSNDSNFNSALESVLILPADASFWLDDQRLDLFTQTSQWRFEPAPDGQATQISIHREQAQNILRLRDQDGSKGLGVSRNFPVKAGERYRFSARLRGGEIALYLNFYDAAHQLIGSEHIERIKGGADFSTHDFEQRAPNGAVSVRAWLYSTIAGQTEIELAALDFVALDAQGGVARTLGRFDFAPFVAQSISIAAGQTLFVQREDVALALRPLGAWDTRNQAVNLQLINDGLANQAVRLTATHSTTPSTARGTFAMWVSAAEALHDARDFARFRAATLATRSQIAFDGKILDLSSASAHGKLHLQLDTARNLVLQSEGAASITDQSVRRVNGVEASFVPDIP</sequence>
<proteinExistence type="predicted"/>
<protein>
    <recommendedName>
        <fullName evidence="4">Alginate lyase</fullName>
    </recommendedName>
</protein>
<dbReference type="Gene3D" id="2.60.120.260">
    <property type="entry name" value="Galactose-binding domain-like"/>
    <property type="match status" value="1"/>
</dbReference>
<reference evidence="2 3" key="1">
    <citation type="journal article" date="2018" name="Int. J. Syst. Evol. Microbiol.">
        <title>Uliginosibacterium sediminicola sp. nov., isolated from freshwater sediment.</title>
        <authorList>
            <person name="Hwang W.M."/>
            <person name="Kim S.M."/>
            <person name="Kang K."/>
            <person name="Ahn T.Y."/>
        </authorList>
    </citation>
    <scope>NUCLEOTIDE SEQUENCE [LARGE SCALE GENOMIC DNA]</scope>
    <source>
        <strain evidence="2 3">M1-21</strain>
    </source>
</reference>
<dbReference type="RefSeq" id="WP_345919631.1">
    <property type="nucleotide sequence ID" value="NZ_JBDIVE010000004.1"/>
</dbReference>
<name>A0ABU9YYW3_9RHOO</name>
<keyword evidence="3" id="KW-1185">Reference proteome</keyword>
<gene>
    <name evidence="2" type="ORF">ABDB84_10250</name>
</gene>
<evidence type="ECO:0000313" key="3">
    <source>
        <dbReference type="Proteomes" id="UP001410394"/>
    </source>
</evidence>
<evidence type="ECO:0000256" key="1">
    <source>
        <dbReference type="SAM" id="SignalP"/>
    </source>
</evidence>
<feature type="signal peptide" evidence="1">
    <location>
        <begin position="1"/>
        <end position="21"/>
    </location>
</feature>
<comment type="caution">
    <text evidence="2">The sequence shown here is derived from an EMBL/GenBank/DDBJ whole genome shotgun (WGS) entry which is preliminary data.</text>
</comment>
<organism evidence="2 3">
    <name type="scientific">Uliginosibacterium sediminicola</name>
    <dbReference type="NCBI Taxonomy" id="2024550"/>
    <lineage>
        <taxon>Bacteria</taxon>
        <taxon>Pseudomonadati</taxon>
        <taxon>Pseudomonadota</taxon>
        <taxon>Betaproteobacteria</taxon>
        <taxon>Rhodocyclales</taxon>
        <taxon>Zoogloeaceae</taxon>
        <taxon>Uliginosibacterium</taxon>
    </lineage>
</organism>
<dbReference type="Proteomes" id="UP001410394">
    <property type="component" value="Unassembled WGS sequence"/>
</dbReference>
<keyword evidence="1" id="KW-0732">Signal</keyword>
<accession>A0ABU9YYW3</accession>
<feature type="chain" id="PRO_5045296267" description="Alginate lyase" evidence="1">
    <location>
        <begin position="22"/>
        <end position="760"/>
    </location>
</feature>
<dbReference type="EMBL" id="JBDIVE010000004">
    <property type="protein sequence ID" value="MEN3068862.1"/>
    <property type="molecule type" value="Genomic_DNA"/>
</dbReference>
<evidence type="ECO:0000313" key="2">
    <source>
        <dbReference type="EMBL" id="MEN3068862.1"/>
    </source>
</evidence>